<proteinExistence type="predicted"/>
<dbReference type="InterPro" id="IPR045455">
    <property type="entry name" value="NrS-1_pol-like_helicase"/>
</dbReference>
<dbReference type="Proteomes" id="UP000018168">
    <property type="component" value="Unassembled WGS sequence"/>
</dbReference>
<protein>
    <submittedName>
        <fullName evidence="6">Phage/plasmid primase P4 family</fullName>
    </submittedName>
</protein>
<dbReference type="GO" id="GO:0004386">
    <property type="term" value="F:helicase activity"/>
    <property type="evidence" value="ECO:0007669"/>
    <property type="project" value="UniProtKB-KW"/>
</dbReference>
<dbReference type="PANTHER" id="PTHR35372">
    <property type="entry name" value="ATP BINDING PROTEIN-RELATED"/>
    <property type="match status" value="1"/>
</dbReference>
<evidence type="ECO:0000256" key="1">
    <source>
        <dbReference type="ARBA" id="ARBA00022741"/>
    </source>
</evidence>
<dbReference type="NCBIfam" id="TIGR01613">
    <property type="entry name" value="primase_Cterm"/>
    <property type="match status" value="1"/>
</dbReference>
<dbReference type="PROSITE" id="PS51206">
    <property type="entry name" value="SF3_HELICASE_1"/>
    <property type="match status" value="1"/>
</dbReference>
<dbReference type="Pfam" id="PF19263">
    <property type="entry name" value="DUF5906"/>
    <property type="match status" value="1"/>
</dbReference>
<dbReference type="AlphaFoldDB" id="R6N5Q9"/>
<evidence type="ECO:0000256" key="4">
    <source>
        <dbReference type="ARBA" id="ARBA00022840"/>
    </source>
</evidence>
<dbReference type="GO" id="GO:0005524">
    <property type="term" value="F:ATP binding"/>
    <property type="evidence" value="ECO:0007669"/>
    <property type="project" value="UniProtKB-KW"/>
</dbReference>
<evidence type="ECO:0000256" key="3">
    <source>
        <dbReference type="ARBA" id="ARBA00022806"/>
    </source>
</evidence>
<keyword evidence="1" id="KW-0547">Nucleotide-binding</keyword>
<accession>R6N5Q9</accession>
<keyword evidence="3" id="KW-0347">Helicase</keyword>
<dbReference type="InterPro" id="IPR004968">
    <property type="entry name" value="DNA_primase/NTPase_C"/>
</dbReference>
<dbReference type="InterPro" id="IPR014015">
    <property type="entry name" value="Helicase_SF3_DNA-vir"/>
</dbReference>
<name>R6N5Q9_9FIRM</name>
<sequence length="766" mass="86317">MEKPAKEITHSLGPNFPEKTVTKLHFDNIPESLKALDQWVCWGKPGKPPKIPYNPVTGYPAKAGQPETWTSFSKAVEAVKAGKYKGVGFELNNNGIVGIDLDNVVDPKTGYIVPEAKNIVTDLDSYTEISQSGKGLHVLVKADLELTENRSKLQDCNVLGEKWPGIEIYNKKQYLIITGDRYGENKDIEERNAITKATVDYYFRPQDTTEYAGIQRNTTVGAIDTIGIPAVSTTAPADQLKIGLEKDSKLKALWNGDRPNGNESADDQGLMNKLAYWCSCNPAAMREAFLNSPHTSSKDPEHQKKLNRKDYLKRTIETAIKSCKSTAAEDHNNYQMDQVRKDFSDIGLEHIPEFFEGRKFLHNIMGDYLIKKHGVCKINGSIHIYDNGVYKQGEEALHGHMLKLIPTLTDARRKEVYKYIKVNLNTPVKELSPPHFIPFKTKIYDLKNNQFFNYGPDYVFLNRFPYDYKPNAPICESITGTISRIAGGDQEVIDLLYEAIGNCFYMLNSFRGAVMLYGPNGSNGKSTLLNMITRLLGRENASFLSLQDTAERFRLIEVYGKAANIGDDIPNSYLPDSSVFKKLVTGEHVTAEKKGQDAFSFKPYAKMFFAMNGLPPVSDKSKAFFSRILLIPLTQDFSKNKDTSLKDKEWTQDEMECLTSLAVDGLRRLIKQGDFTRPGSVAEAIADYESENNPIGEFLEEYGNIDGKPTQRVYDDFCYWCDKNGHKNRLTRKRFTKAVNDQTGTISIVTRHEYFGGNTGRCFVKP</sequence>
<dbReference type="PANTHER" id="PTHR35372:SF2">
    <property type="entry name" value="SF3 HELICASE DOMAIN-CONTAINING PROTEIN"/>
    <property type="match status" value="1"/>
</dbReference>
<evidence type="ECO:0000259" key="5">
    <source>
        <dbReference type="PROSITE" id="PS51206"/>
    </source>
</evidence>
<comment type="caution">
    <text evidence="6">The sequence shown here is derived from an EMBL/GenBank/DDBJ whole genome shotgun (WGS) entry which is preliminary data.</text>
</comment>
<evidence type="ECO:0000313" key="6">
    <source>
        <dbReference type="EMBL" id="CDC03674.1"/>
    </source>
</evidence>
<evidence type="ECO:0000256" key="2">
    <source>
        <dbReference type="ARBA" id="ARBA00022801"/>
    </source>
</evidence>
<dbReference type="GO" id="GO:0016787">
    <property type="term" value="F:hydrolase activity"/>
    <property type="evidence" value="ECO:0007669"/>
    <property type="project" value="UniProtKB-KW"/>
</dbReference>
<dbReference type="Pfam" id="PF22763">
    <property type="entry name" value="NrS1-1_pol-like_HBD"/>
    <property type="match status" value="1"/>
</dbReference>
<feature type="domain" description="SF3 helicase" evidence="5">
    <location>
        <begin position="491"/>
        <end position="646"/>
    </location>
</feature>
<dbReference type="EMBL" id="CBEP010000014">
    <property type="protein sequence ID" value="CDC03674.1"/>
    <property type="molecule type" value="Genomic_DNA"/>
</dbReference>
<evidence type="ECO:0000313" key="7">
    <source>
        <dbReference type="Proteomes" id="UP000018168"/>
    </source>
</evidence>
<keyword evidence="4" id="KW-0067">ATP-binding</keyword>
<dbReference type="Pfam" id="PF08706">
    <property type="entry name" value="D5_N"/>
    <property type="match status" value="1"/>
</dbReference>
<dbReference type="InterPro" id="IPR006500">
    <property type="entry name" value="Helicase_put_C_phage/plasmid"/>
</dbReference>
<reference evidence="6" key="1">
    <citation type="submission" date="2012-11" db="EMBL/GenBank/DDBJ databases">
        <title>Dependencies among metagenomic species, viruses, plasmids and units of genetic variation.</title>
        <authorList>
            <person name="Nielsen H.B."/>
            <person name="Almeida M."/>
            <person name="Juncker A.S."/>
            <person name="Rasmussen S."/>
            <person name="Li J."/>
            <person name="Sunagawa S."/>
            <person name="Plichta D."/>
            <person name="Gautier L."/>
            <person name="Le Chatelier E."/>
            <person name="Peletier E."/>
            <person name="Bonde I."/>
            <person name="Nielsen T."/>
            <person name="Manichanh C."/>
            <person name="Arumugam M."/>
            <person name="Batto J."/>
            <person name="Santos M.B.Q.D."/>
            <person name="Blom N."/>
            <person name="Borruel N."/>
            <person name="Burgdorf K.S."/>
            <person name="Boumezbeur F."/>
            <person name="Casellas F."/>
            <person name="Dore J."/>
            <person name="Guarner F."/>
            <person name="Hansen T."/>
            <person name="Hildebrand F."/>
            <person name="Kaas R.S."/>
            <person name="Kennedy S."/>
            <person name="Kristiansen K."/>
            <person name="Kultima J.R."/>
            <person name="Leonard P."/>
            <person name="Levenez F."/>
            <person name="Lund O."/>
            <person name="Moumen B."/>
            <person name="Le Paslier D."/>
            <person name="Pons N."/>
            <person name="Pedersen O."/>
            <person name="Prifti E."/>
            <person name="Qin J."/>
            <person name="Raes J."/>
            <person name="Tap J."/>
            <person name="Tims S."/>
            <person name="Ussery D.W."/>
            <person name="Yamada T."/>
            <person name="MetaHit consortium"/>
            <person name="Renault P."/>
            <person name="Sicheritz-Ponten T."/>
            <person name="Bork P."/>
            <person name="Wang J."/>
            <person name="Brunak S."/>
            <person name="Ehrlich S.D."/>
        </authorList>
    </citation>
    <scope>NUCLEOTIDE SEQUENCE [LARGE SCALE GENOMIC DNA]</scope>
</reference>
<gene>
    <name evidence="6" type="ORF">BN578_01675</name>
</gene>
<dbReference type="Gene3D" id="3.40.50.300">
    <property type="entry name" value="P-loop containing nucleotide triphosphate hydrolases"/>
    <property type="match status" value="1"/>
</dbReference>
<dbReference type="InterPro" id="IPR054468">
    <property type="entry name" value="NrSPol-like_HBD"/>
</dbReference>
<dbReference type="SUPFAM" id="SSF52540">
    <property type="entry name" value="P-loop containing nucleoside triphosphate hydrolases"/>
    <property type="match status" value="1"/>
</dbReference>
<dbReference type="InterPro" id="IPR027417">
    <property type="entry name" value="P-loop_NTPase"/>
</dbReference>
<organism evidence="6 7">
    <name type="scientific">[Clostridium] leptum CAG:27</name>
    <dbReference type="NCBI Taxonomy" id="1263068"/>
    <lineage>
        <taxon>Bacteria</taxon>
        <taxon>Bacillati</taxon>
        <taxon>Bacillota</taxon>
        <taxon>Clostridia</taxon>
        <taxon>Eubacteriales</taxon>
        <taxon>Oscillospiraceae</taxon>
        <taxon>Oscillospiraceae incertae sedis</taxon>
    </lineage>
</organism>
<dbReference type="InterPro" id="IPR014818">
    <property type="entry name" value="Phage/plasmid_primase_P4_C"/>
</dbReference>
<dbReference type="Pfam" id="PF03288">
    <property type="entry name" value="Pox_D5"/>
    <property type="match status" value="1"/>
</dbReference>
<dbReference type="InterPro" id="IPR051620">
    <property type="entry name" value="ORF904-like_C"/>
</dbReference>
<keyword evidence="2" id="KW-0378">Hydrolase</keyword>